<gene>
    <name evidence="1" type="ordered locus">rrnAC1465</name>
</gene>
<dbReference type="KEGG" id="hma:rrnAC1465"/>
<proteinExistence type="predicted"/>
<evidence type="ECO:0000313" key="2">
    <source>
        <dbReference type="Proteomes" id="UP000001169"/>
    </source>
</evidence>
<keyword evidence="2" id="KW-1185">Reference proteome</keyword>
<evidence type="ECO:0000313" key="1">
    <source>
        <dbReference type="EMBL" id="AAV46390.1"/>
    </source>
</evidence>
<dbReference type="Proteomes" id="UP000001169">
    <property type="component" value="Chromosome I"/>
</dbReference>
<sequence>MEIYSDVDDLPYADEEWYESVPVSPAELEHESFERIV</sequence>
<accession>Q5V262</accession>
<dbReference type="EMBL" id="AY596297">
    <property type="protein sequence ID" value="AAV46390.1"/>
    <property type="molecule type" value="Genomic_DNA"/>
</dbReference>
<organism evidence="1 2">
    <name type="scientific">Haloarcula marismortui (strain ATCC 43049 / DSM 3752 / JCM 8966 / VKM B-1809)</name>
    <name type="common">Halobacterium marismortui</name>
    <dbReference type="NCBI Taxonomy" id="272569"/>
    <lineage>
        <taxon>Archaea</taxon>
        <taxon>Methanobacteriati</taxon>
        <taxon>Methanobacteriota</taxon>
        <taxon>Stenosarchaea group</taxon>
        <taxon>Halobacteria</taxon>
        <taxon>Halobacteriales</taxon>
        <taxon>Haloarculaceae</taxon>
        <taxon>Haloarcula</taxon>
    </lineage>
</organism>
<name>Q5V262_HALMA</name>
<dbReference type="EnsemblBacteria" id="AAV46390">
    <property type="protein sequence ID" value="AAV46390"/>
    <property type="gene ID" value="rrnAC1465"/>
</dbReference>
<dbReference type="HOGENOM" id="CLU_3338331_0_0_2"/>
<dbReference type="PATRIC" id="fig|272569.17.peg.2156"/>
<reference evidence="1 2" key="1">
    <citation type="journal article" date="2004" name="Genome Res.">
        <title>Genome sequence of Haloarcula marismortui: a halophilic archaeon from the Dead Sea.</title>
        <authorList>
            <person name="Baliga N.S."/>
            <person name="Bonneau R."/>
            <person name="Facciotti M.T."/>
            <person name="Pan M."/>
            <person name="Glusman G."/>
            <person name="Deutsch E.W."/>
            <person name="Shannon P."/>
            <person name="Chiu Y."/>
            <person name="Weng R.S."/>
            <person name="Gan R.R."/>
            <person name="Hung P."/>
            <person name="Date S.V."/>
            <person name="Marcotte E."/>
            <person name="Hood L."/>
            <person name="Ng W.V."/>
        </authorList>
    </citation>
    <scope>NUCLEOTIDE SEQUENCE [LARGE SCALE GENOMIC DNA]</scope>
    <source>
        <strain evidence="2">ATCC 43049 / DSM 3752 / JCM 8966 / VKM B-1809</strain>
    </source>
</reference>
<dbReference type="AlphaFoldDB" id="Q5V262"/>
<protein>
    <submittedName>
        <fullName evidence="1">Uncharacterized protein</fullName>
    </submittedName>
</protein>
<dbReference type="PaxDb" id="272569-rrnAC1465"/>